<evidence type="ECO:0000259" key="2">
    <source>
        <dbReference type="Pfam" id="PF01975"/>
    </source>
</evidence>
<evidence type="ECO:0000313" key="3">
    <source>
        <dbReference type="EMBL" id="KIM66913.1"/>
    </source>
</evidence>
<reference evidence="4" key="2">
    <citation type="submission" date="2015-01" db="EMBL/GenBank/DDBJ databases">
        <title>Evolutionary Origins and Diversification of the Mycorrhizal Mutualists.</title>
        <authorList>
            <consortium name="DOE Joint Genome Institute"/>
            <consortium name="Mycorrhizal Genomics Consortium"/>
            <person name="Kohler A."/>
            <person name="Kuo A."/>
            <person name="Nagy L.G."/>
            <person name="Floudas D."/>
            <person name="Copeland A."/>
            <person name="Barry K.W."/>
            <person name="Cichocki N."/>
            <person name="Veneault-Fourrey C."/>
            <person name="LaButti K."/>
            <person name="Lindquist E.A."/>
            <person name="Lipzen A."/>
            <person name="Lundell T."/>
            <person name="Morin E."/>
            <person name="Murat C."/>
            <person name="Riley R."/>
            <person name="Ohm R."/>
            <person name="Sun H."/>
            <person name="Tunlid A."/>
            <person name="Henrissat B."/>
            <person name="Grigoriev I.V."/>
            <person name="Hibbett D.S."/>
            <person name="Martin F."/>
        </authorList>
    </citation>
    <scope>NUCLEOTIDE SEQUENCE [LARGE SCALE GENOMIC DNA]</scope>
    <source>
        <strain evidence="4">Foug A</strain>
    </source>
</reference>
<dbReference type="Pfam" id="PF01975">
    <property type="entry name" value="SurE"/>
    <property type="match status" value="1"/>
</dbReference>
<accession>A0A0C2ZZR7</accession>
<feature type="region of interest" description="Disordered" evidence="1">
    <location>
        <begin position="1"/>
        <end position="20"/>
    </location>
</feature>
<feature type="domain" description="Survival protein SurE-like phosphatase/nucleotidase" evidence="2">
    <location>
        <begin position="11"/>
        <end position="221"/>
    </location>
</feature>
<dbReference type="PANTHER" id="PTHR47551:SF1">
    <property type="entry name" value="TUBULIN--TYROSINE LIGASE PBY1-RELATED"/>
    <property type="match status" value="1"/>
</dbReference>
<dbReference type="Proteomes" id="UP000053989">
    <property type="component" value="Unassembled WGS sequence"/>
</dbReference>
<dbReference type="EMBL" id="KN822015">
    <property type="protein sequence ID" value="KIM66913.1"/>
    <property type="molecule type" value="Genomic_DNA"/>
</dbReference>
<reference evidence="3 4" key="1">
    <citation type="submission" date="2014-04" db="EMBL/GenBank/DDBJ databases">
        <authorList>
            <consortium name="DOE Joint Genome Institute"/>
            <person name="Kuo A."/>
            <person name="Kohler A."/>
            <person name="Nagy L.G."/>
            <person name="Floudas D."/>
            <person name="Copeland A."/>
            <person name="Barry K.W."/>
            <person name="Cichocki N."/>
            <person name="Veneault-Fourrey C."/>
            <person name="LaButti K."/>
            <person name="Lindquist E.A."/>
            <person name="Lipzen A."/>
            <person name="Lundell T."/>
            <person name="Morin E."/>
            <person name="Murat C."/>
            <person name="Sun H."/>
            <person name="Tunlid A."/>
            <person name="Henrissat B."/>
            <person name="Grigoriev I.V."/>
            <person name="Hibbett D.S."/>
            <person name="Martin F."/>
            <person name="Nordberg H.P."/>
            <person name="Cantor M.N."/>
            <person name="Hua S.X."/>
        </authorList>
    </citation>
    <scope>NUCLEOTIDE SEQUENCE [LARGE SCALE GENOMIC DNA]</scope>
    <source>
        <strain evidence="3 4">Foug A</strain>
    </source>
</reference>
<proteinExistence type="predicted"/>
<dbReference type="InterPro" id="IPR036523">
    <property type="entry name" value="SurE-like_sf"/>
</dbReference>
<name>A0A0C2ZZR7_9AGAM</name>
<protein>
    <recommendedName>
        <fullName evidence="2">Survival protein SurE-like phosphatase/nucleotidase domain-containing protein</fullName>
    </recommendedName>
</protein>
<dbReference type="STRING" id="1036808.A0A0C2ZZR7"/>
<gene>
    <name evidence="3" type="ORF">SCLCIDRAFT_1210969</name>
</gene>
<keyword evidence="4" id="KW-1185">Reference proteome</keyword>
<organism evidence="3 4">
    <name type="scientific">Scleroderma citrinum Foug A</name>
    <dbReference type="NCBI Taxonomy" id="1036808"/>
    <lineage>
        <taxon>Eukaryota</taxon>
        <taxon>Fungi</taxon>
        <taxon>Dikarya</taxon>
        <taxon>Basidiomycota</taxon>
        <taxon>Agaricomycotina</taxon>
        <taxon>Agaricomycetes</taxon>
        <taxon>Agaricomycetidae</taxon>
        <taxon>Boletales</taxon>
        <taxon>Sclerodermatineae</taxon>
        <taxon>Sclerodermataceae</taxon>
        <taxon>Scleroderma</taxon>
    </lineage>
</organism>
<sequence length="319" mass="34599">MPTPSSGTPRVLLVNDDGPPGPDSPHVFGLYKRLVNDLGWDVKVVLPSSQKSWIGNSYHLADIINGKFFYPTDPDGVQGETSPVSRDVKDGEVAEWILLDGTPATCTNISLHNLYPGQIDLVLAGPNFGRNTSAAFSLASGTVGAAMSGALSRTRAIALSYGHVQHPTPTEWCELAHEQSIRIIKHLWESWGKDPGGPRNQEVDLYTVNIPLIPQLVRGLETCWAPIWRSSLCRLLAVVPDGDSQEPERTSGMAGSLAFRWAPDITHLLTSDLSTIPVGSDTWMLRMGYATVTPLKASFAEVESGEIGSIPEKPRLLKL</sequence>
<evidence type="ECO:0000313" key="4">
    <source>
        <dbReference type="Proteomes" id="UP000053989"/>
    </source>
</evidence>
<dbReference type="HOGENOM" id="CLU_049222_2_0_1"/>
<dbReference type="InterPro" id="IPR027746">
    <property type="entry name" value="TTL"/>
</dbReference>
<dbReference type="GO" id="GO:0000932">
    <property type="term" value="C:P-body"/>
    <property type="evidence" value="ECO:0007669"/>
    <property type="project" value="TreeGrafter"/>
</dbReference>
<dbReference type="NCBIfam" id="TIGR00087">
    <property type="entry name" value="surE"/>
    <property type="match status" value="1"/>
</dbReference>
<dbReference type="SUPFAM" id="SSF64167">
    <property type="entry name" value="SurE-like"/>
    <property type="match status" value="1"/>
</dbReference>
<dbReference type="GO" id="GO:0016787">
    <property type="term" value="F:hydrolase activity"/>
    <property type="evidence" value="ECO:0007669"/>
    <property type="project" value="InterPro"/>
</dbReference>
<dbReference type="PANTHER" id="PTHR47551">
    <property type="entry name" value="TUBULIN--TYROSINE LIGASE PBY1-RELATED"/>
    <property type="match status" value="1"/>
</dbReference>
<dbReference type="Gene3D" id="3.40.1210.10">
    <property type="entry name" value="Survival protein SurE-like phosphatase/nucleotidase"/>
    <property type="match status" value="1"/>
</dbReference>
<evidence type="ECO:0000256" key="1">
    <source>
        <dbReference type="SAM" id="MobiDB-lite"/>
    </source>
</evidence>
<dbReference type="OrthoDB" id="202825at2759"/>
<dbReference type="AlphaFoldDB" id="A0A0C2ZZR7"/>
<dbReference type="InParanoid" id="A0A0C2ZZR7"/>
<dbReference type="InterPro" id="IPR002828">
    <property type="entry name" value="SurE-like_Pase/nucleotidase"/>
</dbReference>